<protein>
    <submittedName>
        <fullName evidence="2">Uncharacterized protein</fullName>
    </submittedName>
</protein>
<comment type="caution">
    <text evidence="2">The sequence shown here is derived from an EMBL/GenBank/DDBJ whole genome shotgun (WGS) entry which is preliminary data.</text>
</comment>
<keyword evidence="1" id="KW-0812">Transmembrane</keyword>
<organism evidence="2 3">
    <name type="scientific">Paramecium octaurelia</name>
    <dbReference type="NCBI Taxonomy" id="43137"/>
    <lineage>
        <taxon>Eukaryota</taxon>
        <taxon>Sar</taxon>
        <taxon>Alveolata</taxon>
        <taxon>Ciliophora</taxon>
        <taxon>Intramacronucleata</taxon>
        <taxon>Oligohymenophorea</taxon>
        <taxon>Peniculida</taxon>
        <taxon>Parameciidae</taxon>
        <taxon>Paramecium</taxon>
    </lineage>
</organism>
<keyword evidence="1" id="KW-0472">Membrane</keyword>
<dbReference type="OrthoDB" id="307467at2759"/>
<reference evidence="2" key="1">
    <citation type="submission" date="2021-01" db="EMBL/GenBank/DDBJ databases">
        <authorList>
            <consortium name="Genoscope - CEA"/>
            <person name="William W."/>
        </authorList>
    </citation>
    <scope>NUCLEOTIDE SEQUENCE</scope>
</reference>
<proteinExistence type="predicted"/>
<dbReference type="Proteomes" id="UP000683925">
    <property type="component" value="Unassembled WGS sequence"/>
</dbReference>
<feature type="transmembrane region" description="Helical" evidence="1">
    <location>
        <begin position="60"/>
        <end position="87"/>
    </location>
</feature>
<dbReference type="OMA" id="FITPLYI"/>
<accession>A0A8S1TDW0</accession>
<evidence type="ECO:0000313" key="2">
    <source>
        <dbReference type="EMBL" id="CAD8150027.1"/>
    </source>
</evidence>
<name>A0A8S1TDW0_PAROT</name>
<evidence type="ECO:0000256" key="1">
    <source>
        <dbReference type="SAM" id="Phobius"/>
    </source>
</evidence>
<dbReference type="EMBL" id="CAJJDP010000023">
    <property type="protein sequence ID" value="CAD8150027.1"/>
    <property type="molecule type" value="Genomic_DNA"/>
</dbReference>
<evidence type="ECO:0000313" key="3">
    <source>
        <dbReference type="Proteomes" id="UP000683925"/>
    </source>
</evidence>
<sequence>MFVWLLVFITPLYIFMASILAKGIHILYNMSTNKQSLISNYLGDITWLFPFKQNEQEFKLIHTLFLAILMAVASLIVLGGVMLLNLIEQSKVQKETREKRQQKKMKAESK</sequence>
<dbReference type="AlphaFoldDB" id="A0A8S1TDW0"/>
<keyword evidence="3" id="KW-1185">Reference proteome</keyword>
<gene>
    <name evidence="2" type="ORF">POCTA_138.1.T0230126</name>
</gene>
<keyword evidence="1" id="KW-1133">Transmembrane helix</keyword>